<keyword evidence="5 6" id="KW-0472">Membrane</keyword>
<keyword evidence="3 6" id="KW-0812">Transmembrane</keyword>
<evidence type="ECO:0000256" key="3">
    <source>
        <dbReference type="ARBA" id="ARBA00022692"/>
    </source>
</evidence>
<dbReference type="PATRIC" id="fig|1121362.3.peg.2340"/>
<dbReference type="NCBIfam" id="TIGR03954">
    <property type="entry name" value="integ_memb_HG"/>
    <property type="match status" value="1"/>
</dbReference>
<dbReference type="PANTHER" id="PTHR40077:SF2">
    <property type="entry name" value="MEMBRANE PROTEIN"/>
    <property type="match status" value="1"/>
</dbReference>
<keyword evidence="9" id="KW-1185">Reference proteome</keyword>
<evidence type="ECO:0000259" key="7">
    <source>
        <dbReference type="Pfam" id="PF12823"/>
    </source>
</evidence>
<keyword evidence="2" id="KW-1003">Cell membrane</keyword>
<dbReference type="OrthoDB" id="9342687at2"/>
<dbReference type="AlphaFoldDB" id="M1P9F4"/>
<dbReference type="KEGG" id="chn:A605_11540"/>
<evidence type="ECO:0000256" key="2">
    <source>
        <dbReference type="ARBA" id="ARBA00022475"/>
    </source>
</evidence>
<name>M1P9F4_9CORY</name>
<dbReference type="eggNOG" id="ENOG50334KP">
    <property type="taxonomic scope" value="Bacteria"/>
</dbReference>
<feature type="transmembrane region" description="Helical" evidence="6">
    <location>
        <begin position="55"/>
        <end position="76"/>
    </location>
</feature>
<dbReference type="GO" id="GO:0005886">
    <property type="term" value="C:plasma membrane"/>
    <property type="evidence" value="ECO:0007669"/>
    <property type="project" value="UniProtKB-SubCell"/>
</dbReference>
<dbReference type="PANTHER" id="PTHR40077">
    <property type="entry name" value="MEMBRANE PROTEIN-RELATED"/>
    <property type="match status" value="1"/>
</dbReference>
<gene>
    <name evidence="8" type="ORF">A605_11540</name>
</gene>
<evidence type="ECO:0000256" key="4">
    <source>
        <dbReference type="ARBA" id="ARBA00022989"/>
    </source>
</evidence>
<dbReference type="RefSeq" id="WP_015401722.1">
    <property type="nucleotide sequence ID" value="NC_020302.1"/>
</dbReference>
<dbReference type="EMBL" id="CP003697">
    <property type="protein sequence ID" value="AGF73306.1"/>
    <property type="molecule type" value="Genomic_DNA"/>
</dbReference>
<evidence type="ECO:0000256" key="1">
    <source>
        <dbReference type="ARBA" id="ARBA00004651"/>
    </source>
</evidence>
<feature type="domain" description="DUF3817" evidence="7">
    <location>
        <begin position="24"/>
        <end position="113"/>
    </location>
</feature>
<dbReference type="STRING" id="1121362.A605_11540"/>
<organism evidence="8 9">
    <name type="scientific">Corynebacterium halotolerans YIM 70093 = DSM 44683</name>
    <dbReference type="NCBI Taxonomy" id="1121362"/>
    <lineage>
        <taxon>Bacteria</taxon>
        <taxon>Bacillati</taxon>
        <taxon>Actinomycetota</taxon>
        <taxon>Actinomycetes</taxon>
        <taxon>Mycobacteriales</taxon>
        <taxon>Corynebacteriaceae</taxon>
        <taxon>Corynebacterium</taxon>
    </lineage>
</organism>
<dbReference type="HOGENOM" id="CLU_120964_1_2_11"/>
<evidence type="ECO:0000313" key="8">
    <source>
        <dbReference type="EMBL" id="AGF73306.1"/>
    </source>
</evidence>
<proteinExistence type="predicted"/>
<protein>
    <recommendedName>
        <fullName evidence="7">DUF3817 domain-containing protein</fullName>
    </recommendedName>
</protein>
<keyword evidence="4 6" id="KW-1133">Transmembrane helix</keyword>
<reference evidence="8 9" key="1">
    <citation type="journal article" date="2012" name="Stand. Genomic Sci.">
        <title>Genome sequence of the halotolerant bacterium Corynebacterium halotolerans type strain YIM 70093(T) (= DSM 44683(T)).</title>
        <authorList>
            <person name="Ruckert C."/>
            <person name="Albersmeier A."/>
            <person name="Al-Dilaimi A."/>
            <person name="Niehaus K."/>
            <person name="Szczepanowski R."/>
            <person name="Kalinowski J."/>
        </authorList>
    </citation>
    <scope>NUCLEOTIDE SEQUENCE [LARGE SCALE GENOMIC DNA]</scope>
    <source>
        <strain evidence="8">YIM 70093</strain>
    </source>
</reference>
<evidence type="ECO:0000313" key="9">
    <source>
        <dbReference type="Proteomes" id="UP000011723"/>
    </source>
</evidence>
<dbReference type="InterPro" id="IPR023845">
    <property type="entry name" value="DUF3817_TM"/>
</dbReference>
<evidence type="ECO:0000256" key="5">
    <source>
        <dbReference type="ARBA" id="ARBA00023136"/>
    </source>
</evidence>
<feature type="transmembrane region" description="Helical" evidence="6">
    <location>
        <begin position="23"/>
        <end position="43"/>
    </location>
</feature>
<evidence type="ECO:0000256" key="6">
    <source>
        <dbReference type="SAM" id="Phobius"/>
    </source>
</evidence>
<feature type="transmembrane region" description="Helical" evidence="6">
    <location>
        <begin position="88"/>
        <end position="107"/>
    </location>
</feature>
<dbReference type="Proteomes" id="UP000011723">
    <property type="component" value="Chromosome"/>
</dbReference>
<comment type="subcellular location">
    <subcellularLocation>
        <location evidence="1">Cell membrane</location>
        <topology evidence="1">Multi-pass membrane protein</topology>
    </subcellularLocation>
</comment>
<accession>M1P9F4</accession>
<dbReference type="Pfam" id="PF12823">
    <property type="entry name" value="DUF3817"/>
    <property type="match status" value="1"/>
</dbReference>
<sequence length="124" mass="14389">MTPQTTPTAPKIHPQRKKRVRTALNIFSVTAWITGVFLILLVIRMIMEYLLQVDLPAWATMVAIFHGWAYMAYLLATLNLGLKARWKPVVWFTTAISGVVPFLSFFIENNRRREVVEKFQLDRP</sequence>